<dbReference type="Pfam" id="PF04427">
    <property type="entry name" value="Brix"/>
    <property type="match status" value="1"/>
</dbReference>
<name>A0ABR1NZJ4_DIAER</name>
<dbReference type="Gene3D" id="3.40.50.10480">
    <property type="entry name" value="Probable brix-domain ribosomal biogenesis protein"/>
    <property type="match status" value="1"/>
</dbReference>
<sequence length="228" mass="26283">MIRRQNRQRRDYLYRRALLLRDAEISEKRAKLRESLATGKPLDRSIANDEQLRKDFQYDEARPDHKDQLDLDDEYAALSGIVDPRVLVTTSRSPSSRLAAFSKEIRLLMPTAIRLNRGNTVLPELGFTTPIGQRVVKVLKHLFPPLPAAESKPKSGRVVTFKNVDDIIEVRHHVFVRTSYDSCELSEVGPRMSLRPFEIRGGSLENKDGDVEWHLNSYTRTSRKKNFL</sequence>
<reference evidence="3 4" key="1">
    <citation type="submission" date="2024-02" db="EMBL/GenBank/DDBJ databases">
        <title>De novo assembly and annotation of 12 fungi associated with fruit tree decline syndrome in Ontario, Canada.</title>
        <authorList>
            <person name="Sulman M."/>
            <person name="Ellouze W."/>
            <person name="Ilyukhin E."/>
        </authorList>
    </citation>
    <scope>NUCLEOTIDE SEQUENCE [LARGE SCALE GENOMIC DNA]</scope>
    <source>
        <strain evidence="3 4">M169</strain>
    </source>
</reference>
<comment type="caution">
    <text evidence="3">The sequence shown here is derived from an EMBL/GenBank/DDBJ whole genome shotgun (WGS) entry which is preliminary data.</text>
</comment>
<protein>
    <recommendedName>
        <fullName evidence="1">U3 small nucleolar ribonucleoprotein protein IMP4</fullName>
    </recommendedName>
</protein>
<evidence type="ECO:0000313" key="4">
    <source>
        <dbReference type="Proteomes" id="UP001430848"/>
    </source>
</evidence>
<dbReference type="PROSITE" id="PS50833">
    <property type="entry name" value="BRIX"/>
    <property type="match status" value="1"/>
</dbReference>
<evidence type="ECO:0000259" key="2">
    <source>
        <dbReference type="PROSITE" id="PS50833"/>
    </source>
</evidence>
<dbReference type="SUPFAM" id="SSF52954">
    <property type="entry name" value="Class II aaRS ABD-related"/>
    <property type="match status" value="1"/>
</dbReference>
<gene>
    <name evidence="3" type="primary">IMP4</name>
    <name evidence="3" type="ORF">SLS63_009523</name>
</gene>
<dbReference type="InterPro" id="IPR007109">
    <property type="entry name" value="Brix"/>
</dbReference>
<dbReference type="PANTHER" id="PTHR22734:SF2">
    <property type="entry name" value="U3 SMALL NUCLEOLAR RIBONUCLEOPROTEIN PROTEIN IMP4"/>
    <property type="match status" value="1"/>
</dbReference>
<dbReference type="InterPro" id="IPR044281">
    <property type="entry name" value="IMP4/RPF1"/>
</dbReference>
<proteinExistence type="predicted"/>
<dbReference type="SMART" id="SM00879">
    <property type="entry name" value="Brix"/>
    <property type="match status" value="1"/>
</dbReference>
<keyword evidence="4" id="KW-1185">Reference proteome</keyword>
<evidence type="ECO:0000313" key="3">
    <source>
        <dbReference type="EMBL" id="KAK7721617.1"/>
    </source>
</evidence>
<dbReference type="PANTHER" id="PTHR22734">
    <property type="entry name" value="U3 SMALL NUCLEOLAR RIBONUCLEOPROTEIN PROTEIN IMP4"/>
    <property type="match status" value="1"/>
</dbReference>
<dbReference type="EMBL" id="JAKNSF020000070">
    <property type="protein sequence ID" value="KAK7721617.1"/>
    <property type="molecule type" value="Genomic_DNA"/>
</dbReference>
<accession>A0ABR1NZJ4</accession>
<feature type="domain" description="Brix" evidence="2">
    <location>
        <begin position="1"/>
        <end position="205"/>
    </location>
</feature>
<evidence type="ECO:0000256" key="1">
    <source>
        <dbReference type="ARBA" id="ARBA00040513"/>
    </source>
</evidence>
<dbReference type="Proteomes" id="UP001430848">
    <property type="component" value="Unassembled WGS sequence"/>
</dbReference>
<organism evidence="3 4">
    <name type="scientific">Diaporthe eres</name>
    <name type="common">Phomopsis oblonga</name>
    <dbReference type="NCBI Taxonomy" id="83184"/>
    <lineage>
        <taxon>Eukaryota</taxon>
        <taxon>Fungi</taxon>
        <taxon>Dikarya</taxon>
        <taxon>Ascomycota</taxon>
        <taxon>Pezizomycotina</taxon>
        <taxon>Sordariomycetes</taxon>
        <taxon>Sordariomycetidae</taxon>
        <taxon>Diaporthales</taxon>
        <taxon>Diaporthaceae</taxon>
        <taxon>Diaporthe</taxon>
        <taxon>Diaporthe eres species complex</taxon>
    </lineage>
</organism>